<dbReference type="SUPFAM" id="SSF69593">
    <property type="entry name" value="Glycerol-3-phosphate (1)-acyltransferase"/>
    <property type="match status" value="1"/>
</dbReference>
<keyword evidence="5" id="KW-1185">Reference proteome</keyword>
<dbReference type="CDD" id="cd07989">
    <property type="entry name" value="LPLAT_AGPAT-like"/>
    <property type="match status" value="1"/>
</dbReference>
<dbReference type="AlphaFoldDB" id="A0A0R2HWY0"/>
<evidence type="ECO:0000313" key="4">
    <source>
        <dbReference type="EMBL" id="KRN54157.1"/>
    </source>
</evidence>
<dbReference type="SMART" id="SM00563">
    <property type="entry name" value="PlsC"/>
    <property type="match status" value="1"/>
</dbReference>
<evidence type="ECO:0000256" key="2">
    <source>
        <dbReference type="ARBA" id="ARBA00023315"/>
    </source>
</evidence>
<evidence type="ECO:0000259" key="3">
    <source>
        <dbReference type="SMART" id="SM00563"/>
    </source>
</evidence>
<accession>A0A0R2HWY0</accession>
<dbReference type="InterPro" id="IPR002123">
    <property type="entry name" value="Plipid/glycerol_acylTrfase"/>
</dbReference>
<dbReference type="eggNOG" id="COG0204">
    <property type="taxonomic scope" value="Bacteria"/>
</dbReference>
<keyword evidence="2 4" id="KW-0012">Acyltransferase</keyword>
<dbReference type="Proteomes" id="UP000051658">
    <property type="component" value="Unassembled WGS sequence"/>
</dbReference>
<name>A0A0R2HWY0_CARDV</name>
<dbReference type="Pfam" id="PF01553">
    <property type="entry name" value="Acyltransferase"/>
    <property type="match status" value="1"/>
</dbReference>
<gene>
    <name evidence="4" type="ORF">IV74_GL001735</name>
</gene>
<organism evidence="4 5">
    <name type="scientific">Carnobacterium divergens DSM 20623</name>
    <dbReference type="NCBI Taxonomy" id="1449336"/>
    <lineage>
        <taxon>Bacteria</taxon>
        <taxon>Bacillati</taxon>
        <taxon>Bacillota</taxon>
        <taxon>Bacilli</taxon>
        <taxon>Lactobacillales</taxon>
        <taxon>Carnobacteriaceae</taxon>
        <taxon>Carnobacterium</taxon>
    </lineage>
</organism>
<keyword evidence="1 4" id="KW-0808">Transferase</keyword>
<dbReference type="PANTHER" id="PTHR10434">
    <property type="entry name" value="1-ACYL-SN-GLYCEROL-3-PHOSPHATE ACYLTRANSFERASE"/>
    <property type="match status" value="1"/>
</dbReference>
<comment type="caution">
    <text evidence="4">The sequence shown here is derived from an EMBL/GenBank/DDBJ whole genome shotgun (WGS) entry which is preliminary data.</text>
</comment>
<protein>
    <submittedName>
        <fullName evidence="4">1-acyl-sn-glycerol-3-phosphate acyltransferase</fullName>
    </submittedName>
</protein>
<dbReference type="PANTHER" id="PTHR10434:SF40">
    <property type="entry name" value="1-ACYL-SN-GLYCEROL-3-PHOSPHATE ACYLTRANSFERASE"/>
    <property type="match status" value="1"/>
</dbReference>
<reference evidence="4 5" key="1">
    <citation type="journal article" date="2015" name="Genome Announc.">
        <title>Expanding the biotechnology potential of lactobacilli through comparative genomics of 213 strains and associated genera.</title>
        <authorList>
            <person name="Sun Z."/>
            <person name="Harris H.M."/>
            <person name="McCann A."/>
            <person name="Guo C."/>
            <person name="Argimon S."/>
            <person name="Zhang W."/>
            <person name="Yang X."/>
            <person name="Jeffery I.B."/>
            <person name="Cooney J.C."/>
            <person name="Kagawa T.F."/>
            <person name="Liu W."/>
            <person name="Song Y."/>
            <person name="Salvetti E."/>
            <person name="Wrobel A."/>
            <person name="Rasinkangas P."/>
            <person name="Parkhill J."/>
            <person name="Rea M.C."/>
            <person name="O'Sullivan O."/>
            <person name="Ritari J."/>
            <person name="Douillard F.P."/>
            <person name="Paul Ross R."/>
            <person name="Yang R."/>
            <person name="Briner A.E."/>
            <person name="Felis G.E."/>
            <person name="de Vos W.M."/>
            <person name="Barrangou R."/>
            <person name="Klaenhammer T.R."/>
            <person name="Caufield P.W."/>
            <person name="Cui Y."/>
            <person name="Zhang H."/>
            <person name="O'Toole P.W."/>
        </authorList>
    </citation>
    <scope>NUCLEOTIDE SEQUENCE [LARGE SCALE GENOMIC DNA]</scope>
    <source>
        <strain evidence="4 5">DSM 20623</strain>
    </source>
</reference>
<evidence type="ECO:0000313" key="5">
    <source>
        <dbReference type="Proteomes" id="UP000051658"/>
    </source>
</evidence>
<evidence type="ECO:0000256" key="1">
    <source>
        <dbReference type="ARBA" id="ARBA00022679"/>
    </source>
</evidence>
<proteinExistence type="predicted"/>
<feature type="domain" description="Phospholipid/glycerol acyltransferase" evidence="3">
    <location>
        <begin position="37"/>
        <end position="147"/>
    </location>
</feature>
<dbReference type="PATRIC" id="fig|1449336.4.peg.1770"/>
<dbReference type="GO" id="GO:0003841">
    <property type="term" value="F:1-acylglycerol-3-phosphate O-acyltransferase activity"/>
    <property type="evidence" value="ECO:0007669"/>
    <property type="project" value="TreeGrafter"/>
</dbReference>
<dbReference type="EMBL" id="JQBS01000035">
    <property type="protein sequence ID" value="KRN54157.1"/>
    <property type="molecule type" value="Genomic_DNA"/>
</dbReference>
<sequence length="208" mass="23679">MQLFYRFVRQVARFVVFVLNGNSRYQHKERIPTEGSYILVGPHRTWFDPIYFALAGSPKCFSFMAKEELFKNPILRWIMVHANAFPVNRENPGPSVIKKPVKILKEGKLSLIMFPSGTRHSSELKGGAATIAKLSGVPLVPAVFQGPLTIKGLLSRKPVTVNFGDSIYIDRKMKLDKESLKLIEDQMQAAFDQLDYEVDPSFKYEPKK</sequence>
<dbReference type="GO" id="GO:0006654">
    <property type="term" value="P:phosphatidic acid biosynthetic process"/>
    <property type="evidence" value="ECO:0007669"/>
    <property type="project" value="TreeGrafter"/>
</dbReference>